<evidence type="ECO:0000313" key="2">
    <source>
        <dbReference type="Proteomes" id="UP000265520"/>
    </source>
</evidence>
<evidence type="ECO:0000313" key="1">
    <source>
        <dbReference type="EMBL" id="MCI45769.1"/>
    </source>
</evidence>
<dbReference type="Proteomes" id="UP000265520">
    <property type="component" value="Unassembled WGS sequence"/>
</dbReference>
<feature type="non-terminal residue" evidence="1">
    <location>
        <position position="67"/>
    </location>
</feature>
<protein>
    <submittedName>
        <fullName evidence="1">Histone-lysine N-methyltransferase ATX5-like</fullName>
    </submittedName>
</protein>
<dbReference type="GO" id="GO:0008168">
    <property type="term" value="F:methyltransferase activity"/>
    <property type="evidence" value="ECO:0007669"/>
    <property type="project" value="UniProtKB-KW"/>
</dbReference>
<accession>A0A392SAS7</accession>
<keyword evidence="2" id="KW-1185">Reference proteome</keyword>
<name>A0A392SAS7_9FABA</name>
<comment type="caution">
    <text evidence="1">The sequence shown here is derived from an EMBL/GenBank/DDBJ whole genome shotgun (WGS) entry which is preliminary data.</text>
</comment>
<dbReference type="GO" id="GO:0032259">
    <property type="term" value="P:methylation"/>
    <property type="evidence" value="ECO:0007669"/>
    <property type="project" value="UniProtKB-KW"/>
</dbReference>
<reference evidence="1 2" key="1">
    <citation type="journal article" date="2018" name="Front. Plant Sci.">
        <title>Red Clover (Trifolium pratense) and Zigzag Clover (T. medium) - A Picture of Genomic Similarities and Differences.</title>
        <authorList>
            <person name="Dluhosova J."/>
            <person name="Istvanek J."/>
            <person name="Nedelnik J."/>
            <person name="Repkova J."/>
        </authorList>
    </citation>
    <scope>NUCLEOTIDE SEQUENCE [LARGE SCALE GENOMIC DNA]</scope>
    <source>
        <strain evidence="2">cv. 10/8</strain>
        <tissue evidence="1">Leaf</tissue>
    </source>
</reference>
<proteinExistence type="predicted"/>
<keyword evidence="1" id="KW-0808">Transferase</keyword>
<sequence length="67" mass="7398">MIIKRNLKSQMPSLKRCKLADSVEEDNECSNIAPKKRKTSGYYYPLDLLGDVAAALIPASFHGLLSS</sequence>
<dbReference type="EMBL" id="LXQA010348312">
    <property type="protein sequence ID" value="MCI45769.1"/>
    <property type="molecule type" value="Genomic_DNA"/>
</dbReference>
<organism evidence="1 2">
    <name type="scientific">Trifolium medium</name>
    <dbReference type="NCBI Taxonomy" id="97028"/>
    <lineage>
        <taxon>Eukaryota</taxon>
        <taxon>Viridiplantae</taxon>
        <taxon>Streptophyta</taxon>
        <taxon>Embryophyta</taxon>
        <taxon>Tracheophyta</taxon>
        <taxon>Spermatophyta</taxon>
        <taxon>Magnoliopsida</taxon>
        <taxon>eudicotyledons</taxon>
        <taxon>Gunneridae</taxon>
        <taxon>Pentapetalae</taxon>
        <taxon>rosids</taxon>
        <taxon>fabids</taxon>
        <taxon>Fabales</taxon>
        <taxon>Fabaceae</taxon>
        <taxon>Papilionoideae</taxon>
        <taxon>50 kb inversion clade</taxon>
        <taxon>NPAAA clade</taxon>
        <taxon>Hologalegina</taxon>
        <taxon>IRL clade</taxon>
        <taxon>Trifolieae</taxon>
        <taxon>Trifolium</taxon>
    </lineage>
</organism>
<dbReference type="AlphaFoldDB" id="A0A392SAS7"/>
<keyword evidence="1" id="KW-0489">Methyltransferase</keyword>